<keyword evidence="3" id="KW-1185">Reference proteome</keyword>
<comment type="caution">
    <text evidence="2">The sequence shown here is derived from an EMBL/GenBank/DDBJ whole genome shotgun (WGS) entry which is preliminary data.</text>
</comment>
<feature type="compositionally biased region" description="Basic and acidic residues" evidence="1">
    <location>
        <begin position="81"/>
        <end position="116"/>
    </location>
</feature>
<sequence length="157" mass="18248">MSKKMNDGIEQQNPEVALLEGSMDILVESLNEITQNMLLTATLQAQRATLDMQTRMVEQESQRRAEQEHQRRVNASLQAELARKAEPAPQQEREKFSMNKVRDLWQQKSDERKHEQAPSNQQQTAPQMTIPDRTALNERVLRHEQEPARTRTMGRSM</sequence>
<dbReference type="Proteomes" id="UP001082899">
    <property type="component" value="Unassembled WGS sequence"/>
</dbReference>
<feature type="region of interest" description="Disordered" evidence="1">
    <location>
        <begin position="81"/>
        <end position="157"/>
    </location>
</feature>
<dbReference type="RefSeq" id="WP_267847604.1">
    <property type="nucleotide sequence ID" value="NZ_JAPMXC010000001.1"/>
</dbReference>
<feature type="compositionally biased region" description="Polar residues" evidence="1">
    <location>
        <begin position="117"/>
        <end position="127"/>
    </location>
</feature>
<accession>A0ABT3ZMZ7</accession>
<evidence type="ECO:0000313" key="2">
    <source>
        <dbReference type="EMBL" id="MCY0387895.1"/>
    </source>
</evidence>
<gene>
    <name evidence="2" type="ORF">OVY01_11735</name>
</gene>
<evidence type="ECO:0000313" key="3">
    <source>
        <dbReference type="Proteomes" id="UP001082899"/>
    </source>
</evidence>
<evidence type="ECO:0000256" key="1">
    <source>
        <dbReference type="SAM" id="MobiDB-lite"/>
    </source>
</evidence>
<dbReference type="EMBL" id="JAPMXC010000001">
    <property type="protein sequence ID" value="MCY0387895.1"/>
    <property type="molecule type" value="Genomic_DNA"/>
</dbReference>
<proteinExistence type="predicted"/>
<name>A0ABT3ZMZ7_9BURK</name>
<organism evidence="2 3">
    <name type="scientific">Robbsia betulipollinis</name>
    <dbReference type="NCBI Taxonomy" id="2981849"/>
    <lineage>
        <taxon>Bacteria</taxon>
        <taxon>Pseudomonadati</taxon>
        <taxon>Pseudomonadota</taxon>
        <taxon>Betaproteobacteria</taxon>
        <taxon>Burkholderiales</taxon>
        <taxon>Burkholderiaceae</taxon>
        <taxon>Robbsia</taxon>
    </lineage>
</organism>
<feature type="compositionally biased region" description="Basic and acidic residues" evidence="1">
    <location>
        <begin position="135"/>
        <end position="149"/>
    </location>
</feature>
<reference evidence="2" key="1">
    <citation type="submission" date="2022-11" db="EMBL/GenBank/DDBJ databases">
        <title>Robbsia betulipollinis sp. nov., isolated from pollen of birch (Betula pendula).</title>
        <authorList>
            <person name="Shi H."/>
            <person name="Ambika Manirajan B."/>
            <person name="Ratering S."/>
            <person name="Geissler-Plaum R."/>
            <person name="Schnell S."/>
        </authorList>
    </citation>
    <scope>NUCLEOTIDE SEQUENCE</scope>
    <source>
        <strain evidence="2">Bb-Pol-6</strain>
    </source>
</reference>
<protein>
    <submittedName>
        <fullName evidence="2">Uncharacterized protein</fullName>
    </submittedName>
</protein>